<evidence type="ECO:0000259" key="8">
    <source>
        <dbReference type="PROSITE" id="PS51900"/>
    </source>
</evidence>
<dbReference type="InterPro" id="IPR013762">
    <property type="entry name" value="Integrase-like_cat_sf"/>
</dbReference>
<dbReference type="Gene3D" id="1.10.150.130">
    <property type="match status" value="1"/>
</dbReference>
<evidence type="ECO:0000313" key="9">
    <source>
        <dbReference type="EMBL" id="HIZ65961.1"/>
    </source>
</evidence>
<dbReference type="EMBL" id="DXBG01000201">
    <property type="protein sequence ID" value="HIZ65961.1"/>
    <property type="molecule type" value="Genomic_DNA"/>
</dbReference>
<dbReference type="GO" id="GO:0015074">
    <property type="term" value="P:DNA integration"/>
    <property type="evidence" value="ECO:0007669"/>
    <property type="project" value="UniProtKB-KW"/>
</dbReference>
<dbReference type="PROSITE" id="PS51898">
    <property type="entry name" value="TYR_RECOMBINASE"/>
    <property type="match status" value="1"/>
</dbReference>
<evidence type="ECO:0000313" key="10">
    <source>
        <dbReference type="Proteomes" id="UP000824056"/>
    </source>
</evidence>
<dbReference type="PROSITE" id="PS51900">
    <property type="entry name" value="CB"/>
    <property type="match status" value="1"/>
</dbReference>
<keyword evidence="5" id="KW-0233">DNA recombination</keyword>
<dbReference type="InterPro" id="IPR004107">
    <property type="entry name" value="Integrase_SAM-like_N"/>
</dbReference>
<evidence type="ECO:0000256" key="6">
    <source>
        <dbReference type="PROSITE-ProRule" id="PRU01248"/>
    </source>
</evidence>
<dbReference type="GO" id="GO:0003677">
    <property type="term" value="F:DNA binding"/>
    <property type="evidence" value="ECO:0007669"/>
    <property type="project" value="UniProtKB-UniRule"/>
</dbReference>
<sequence length="288" mass="33755">MQKVLVEMKAEQMEEFKNYLYERENAAATIQKYLTDIRKFFQYLNGNFMIDKKTMLDYKEWLMKSYAVNSINSMLAALNQFLDFLGLGILKVKRIRVQKCLFLQEEKELTIEECRKLIKAAKEEGKHQLALCMETIVTTGIRISELPFFTVEAMKRQQIEISNKGKYRRIFLSKTLREKLLQYAKKQGIEQGPIFITRNGKPKSRSSIWREMKSLKEKAGIDGSKIFPHNLRHLFARQYYKATKDLVGLGDLLGHSSLNVTRIYTSSSGKFYQKQLDRMNQIKMLLDT</sequence>
<feature type="domain" description="Tyr recombinase" evidence="7">
    <location>
        <begin position="104"/>
        <end position="277"/>
    </location>
</feature>
<evidence type="ECO:0000256" key="5">
    <source>
        <dbReference type="ARBA" id="ARBA00023172"/>
    </source>
</evidence>
<reference evidence="9" key="2">
    <citation type="submission" date="2021-04" db="EMBL/GenBank/DDBJ databases">
        <authorList>
            <person name="Gilroy R."/>
        </authorList>
    </citation>
    <scope>NUCLEOTIDE SEQUENCE</scope>
    <source>
        <strain evidence="9">1068</strain>
    </source>
</reference>
<protein>
    <submittedName>
        <fullName evidence="9">Tyrosine-type recombinase/integrase</fullName>
    </submittedName>
</protein>
<evidence type="ECO:0000256" key="4">
    <source>
        <dbReference type="ARBA" id="ARBA00023125"/>
    </source>
</evidence>
<dbReference type="InterPro" id="IPR050090">
    <property type="entry name" value="Tyrosine_recombinase_XerCD"/>
</dbReference>
<dbReference type="AlphaFoldDB" id="A0A9D2JSQ4"/>
<dbReference type="InterPro" id="IPR044068">
    <property type="entry name" value="CB"/>
</dbReference>
<dbReference type="InterPro" id="IPR002104">
    <property type="entry name" value="Integrase_catalytic"/>
</dbReference>
<gene>
    <name evidence="9" type="ORF">H9809_08720</name>
</gene>
<dbReference type="Proteomes" id="UP000824056">
    <property type="component" value="Unassembled WGS sequence"/>
</dbReference>
<feature type="domain" description="Core-binding (CB)" evidence="8">
    <location>
        <begin position="7"/>
        <end position="86"/>
    </location>
</feature>
<keyword evidence="3" id="KW-0229">DNA integration</keyword>
<comment type="caution">
    <text evidence="9">The sequence shown here is derived from an EMBL/GenBank/DDBJ whole genome shotgun (WGS) entry which is preliminary data.</text>
</comment>
<dbReference type="PANTHER" id="PTHR30349:SF89">
    <property type="entry name" value="INTEGRASE_RECOMBINASE"/>
    <property type="match status" value="1"/>
</dbReference>
<dbReference type="InterPro" id="IPR010998">
    <property type="entry name" value="Integrase_recombinase_N"/>
</dbReference>
<keyword evidence="4 6" id="KW-0238">DNA-binding</keyword>
<dbReference type="PANTHER" id="PTHR30349">
    <property type="entry name" value="PHAGE INTEGRASE-RELATED"/>
    <property type="match status" value="1"/>
</dbReference>
<dbReference type="Pfam" id="PF02899">
    <property type="entry name" value="Phage_int_SAM_1"/>
    <property type="match status" value="1"/>
</dbReference>
<proteinExistence type="inferred from homology"/>
<dbReference type="InterPro" id="IPR011010">
    <property type="entry name" value="DNA_brk_join_enz"/>
</dbReference>
<evidence type="ECO:0000259" key="7">
    <source>
        <dbReference type="PROSITE" id="PS51898"/>
    </source>
</evidence>
<dbReference type="Pfam" id="PF00589">
    <property type="entry name" value="Phage_integrase"/>
    <property type="match status" value="1"/>
</dbReference>
<dbReference type="GO" id="GO:0006310">
    <property type="term" value="P:DNA recombination"/>
    <property type="evidence" value="ECO:0007669"/>
    <property type="project" value="UniProtKB-KW"/>
</dbReference>
<name>A0A9D2JSQ4_9FIRM</name>
<comment type="function">
    <text evidence="1">Site-specific tyrosine recombinase, which acts by catalyzing the cutting and rejoining of the recombining DNA molecules.</text>
</comment>
<reference evidence="9" key="1">
    <citation type="journal article" date="2021" name="PeerJ">
        <title>Extensive microbial diversity within the chicken gut microbiome revealed by metagenomics and culture.</title>
        <authorList>
            <person name="Gilroy R."/>
            <person name="Ravi A."/>
            <person name="Getino M."/>
            <person name="Pursley I."/>
            <person name="Horton D.L."/>
            <person name="Alikhan N.F."/>
            <person name="Baker D."/>
            <person name="Gharbi K."/>
            <person name="Hall N."/>
            <person name="Watson M."/>
            <person name="Adriaenssens E.M."/>
            <person name="Foster-Nyarko E."/>
            <person name="Jarju S."/>
            <person name="Secka A."/>
            <person name="Antonio M."/>
            <person name="Oren A."/>
            <person name="Chaudhuri R.R."/>
            <person name="La Ragione R."/>
            <person name="Hildebrand F."/>
            <person name="Pallen M.J."/>
        </authorList>
    </citation>
    <scope>NUCLEOTIDE SEQUENCE</scope>
    <source>
        <strain evidence="9">1068</strain>
    </source>
</reference>
<dbReference type="SUPFAM" id="SSF56349">
    <property type="entry name" value="DNA breaking-rejoining enzymes"/>
    <property type="match status" value="1"/>
</dbReference>
<evidence type="ECO:0000256" key="1">
    <source>
        <dbReference type="ARBA" id="ARBA00003283"/>
    </source>
</evidence>
<organism evidence="9 10">
    <name type="scientific">Candidatus Blautia pullicola</name>
    <dbReference type="NCBI Taxonomy" id="2838498"/>
    <lineage>
        <taxon>Bacteria</taxon>
        <taxon>Bacillati</taxon>
        <taxon>Bacillota</taxon>
        <taxon>Clostridia</taxon>
        <taxon>Lachnospirales</taxon>
        <taxon>Lachnospiraceae</taxon>
        <taxon>Blautia</taxon>
    </lineage>
</organism>
<comment type="similarity">
    <text evidence="2">Belongs to the 'phage' integrase family.</text>
</comment>
<dbReference type="Gene3D" id="1.10.443.10">
    <property type="entry name" value="Intergrase catalytic core"/>
    <property type="match status" value="1"/>
</dbReference>
<evidence type="ECO:0000256" key="3">
    <source>
        <dbReference type="ARBA" id="ARBA00022908"/>
    </source>
</evidence>
<evidence type="ECO:0000256" key="2">
    <source>
        <dbReference type="ARBA" id="ARBA00008857"/>
    </source>
</evidence>
<accession>A0A9D2JSQ4</accession>